<dbReference type="InterPro" id="IPR035979">
    <property type="entry name" value="RBD_domain_sf"/>
</dbReference>
<keyword evidence="2" id="KW-0677">Repeat</keyword>
<dbReference type="CDD" id="cd12334">
    <property type="entry name" value="RRM1_SF3B4"/>
    <property type="match status" value="1"/>
</dbReference>
<proteinExistence type="predicted"/>
<dbReference type="InterPro" id="IPR012677">
    <property type="entry name" value="Nucleotide-bd_a/b_plait_sf"/>
</dbReference>
<reference evidence="8" key="1">
    <citation type="submission" date="2016-03" db="EMBL/GenBank/DDBJ databases">
        <authorList>
            <person name="Devillers Hugo."/>
        </authorList>
    </citation>
    <scope>NUCLEOTIDE SEQUENCE [LARGE SCALE GENOMIC DNA]</scope>
</reference>
<dbReference type="GO" id="GO:0003723">
    <property type="term" value="F:RNA binding"/>
    <property type="evidence" value="ECO:0007669"/>
    <property type="project" value="UniProtKB-UniRule"/>
</dbReference>
<accession>A0A1G4JBH6</accession>
<evidence type="ECO:0000259" key="6">
    <source>
        <dbReference type="PROSITE" id="PS50102"/>
    </source>
</evidence>
<dbReference type="PROSITE" id="PS50102">
    <property type="entry name" value="RRM"/>
    <property type="match status" value="2"/>
</dbReference>
<dbReference type="SMART" id="SM00360">
    <property type="entry name" value="RRM"/>
    <property type="match status" value="2"/>
</dbReference>
<evidence type="ECO:0000256" key="5">
    <source>
        <dbReference type="PROSITE-ProRule" id="PRU00176"/>
    </source>
</evidence>
<dbReference type="PANTHER" id="PTHR48030">
    <property type="entry name" value="SPLICING FACTOR 3B SUBUNIT 4"/>
    <property type="match status" value="1"/>
</dbReference>
<evidence type="ECO:0000256" key="3">
    <source>
        <dbReference type="ARBA" id="ARBA00022884"/>
    </source>
</evidence>
<dbReference type="InterPro" id="IPR000504">
    <property type="entry name" value="RRM_dom"/>
</dbReference>
<gene>
    <name evidence="7" type="ORF">LAME_0D09582G</name>
</gene>
<organism evidence="7 8">
    <name type="scientific">Lachancea meyersii CBS 8951</name>
    <dbReference type="NCBI Taxonomy" id="1266667"/>
    <lineage>
        <taxon>Eukaryota</taxon>
        <taxon>Fungi</taxon>
        <taxon>Dikarya</taxon>
        <taxon>Ascomycota</taxon>
        <taxon>Saccharomycotina</taxon>
        <taxon>Saccharomycetes</taxon>
        <taxon>Saccharomycetales</taxon>
        <taxon>Saccharomycetaceae</taxon>
        <taxon>Lachancea</taxon>
    </lineage>
</organism>
<evidence type="ECO:0000256" key="4">
    <source>
        <dbReference type="ARBA" id="ARBA00023242"/>
    </source>
</evidence>
<dbReference type="FunFam" id="3.30.70.330:FF:000895">
    <property type="entry name" value="Hsh49p"/>
    <property type="match status" value="1"/>
</dbReference>
<name>A0A1G4JBH6_9SACH</name>
<keyword evidence="8" id="KW-1185">Reference proteome</keyword>
<dbReference type="Proteomes" id="UP000191144">
    <property type="component" value="Chromosome D"/>
</dbReference>
<evidence type="ECO:0000256" key="1">
    <source>
        <dbReference type="ARBA" id="ARBA00004123"/>
    </source>
</evidence>
<dbReference type="GO" id="GO:0005730">
    <property type="term" value="C:nucleolus"/>
    <property type="evidence" value="ECO:0007669"/>
    <property type="project" value="TreeGrafter"/>
</dbReference>
<evidence type="ECO:0000313" key="8">
    <source>
        <dbReference type="Proteomes" id="UP000191144"/>
    </source>
</evidence>
<dbReference type="OrthoDB" id="10259687at2759"/>
<dbReference type="PANTHER" id="PTHR48030:SF3">
    <property type="entry name" value="SPLICING FACTOR 3B SUBUNIT 4"/>
    <property type="match status" value="1"/>
</dbReference>
<dbReference type="GO" id="GO:0005686">
    <property type="term" value="C:U2 snRNP"/>
    <property type="evidence" value="ECO:0007669"/>
    <property type="project" value="UniProtKB-ARBA"/>
</dbReference>
<comment type="subcellular location">
    <subcellularLocation>
        <location evidence="1">Nucleus</location>
    </subcellularLocation>
</comment>
<dbReference type="EMBL" id="LT598482">
    <property type="protein sequence ID" value="SCU87310.1"/>
    <property type="molecule type" value="Genomic_DNA"/>
</dbReference>
<dbReference type="GO" id="GO:0048026">
    <property type="term" value="P:positive regulation of mRNA splicing, via spliceosome"/>
    <property type="evidence" value="ECO:0007669"/>
    <property type="project" value="TreeGrafter"/>
</dbReference>
<sequence>MNNPHAVQEFTVYVGNITPEVPKELIHELFLQVGPVKSIRYPKDRILDTYQGFAFVEFYSAEDAEYACKCLNNGVKLYGRALKVRKANGTANGPGSDSASQAGAISGGAKLFVKNIDELVDAAALGKIFSKFGPLVRPPEIFSLKQNQMRCAFVYFTTFQHSDKALAKLNGQMVMNRCISVDYALKEGSRSEKHGDEVERLLDAEAAINNVGVA</sequence>
<feature type="domain" description="RRM" evidence="6">
    <location>
        <begin position="10"/>
        <end position="89"/>
    </location>
</feature>
<dbReference type="InterPro" id="IPR034158">
    <property type="entry name" value="SF3B4_RRM1"/>
</dbReference>
<dbReference type="SUPFAM" id="SSF54928">
    <property type="entry name" value="RNA-binding domain, RBD"/>
    <property type="match status" value="1"/>
</dbReference>
<dbReference type="InterPro" id="IPR052084">
    <property type="entry name" value="SF3B4_spliceosome_assoc"/>
</dbReference>
<dbReference type="GO" id="GO:0000398">
    <property type="term" value="P:mRNA splicing, via spliceosome"/>
    <property type="evidence" value="ECO:0007669"/>
    <property type="project" value="UniProtKB-ARBA"/>
</dbReference>
<keyword evidence="4" id="KW-0539">Nucleus</keyword>
<dbReference type="Pfam" id="PF00076">
    <property type="entry name" value="RRM_1"/>
    <property type="match status" value="2"/>
</dbReference>
<dbReference type="GO" id="GO:0071011">
    <property type="term" value="C:precatalytic spliceosome"/>
    <property type="evidence" value="ECO:0007669"/>
    <property type="project" value="TreeGrafter"/>
</dbReference>
<protein>
    <submittedName>
        <fullName evidence="7">LAME_0D09582g1_1</fullName>
    </submittedName>
</protein>
<dbReference type="AlphaFoldDB" id="A0A1G4JBH6"/>
<dbReference type="Gene3D" id="3.30.70.330">
    <property type="match status" value="2"/>
</dbReference>
<evidence type="ECO:0000313" key="7">
    <source>
        <dbReference type="EMBL" id="SCU87310.1"/>
    </source>
</evidence>
<evidence type="ECO:0000256" key="2">
    <source>
        <dbReference type="ARBA" id="ARBA00022737"/>
    </source>
</evidence>
<feature type="domain" description="RRM" evidence="6">
    <location>
        <begin position="109"/>
        <end position="186"/>
    </location>
</feature>
<keyword evidence="3 5" id="KW-0694">RNA-binding</keyword>